<evidence type="ECO:0000256" key="4">
    <source>
        <dbReference type="ARBA" id="ARBA00022946"/>
    </source>
</evidence>
<comment type="function">
    <text evidence="9">Required for the maintenance of the structure of the mitochondrial inner membrane. Involved in mitochondrial morphology. Causes growth arrest when highly overexpressed.</text>
</comment>
<keyword evidence="8 10" id="KW-0472">Membrane</keyword>
<dbReference type="OrthoDB" id="5595506at2759"/>
<dbReference type="InterPro" id="IPR008839">
    <property type="entry name" value="MDM33_fungi"/>
</dbReference>
<feature type="transmembrane region" description="Helical" evidence="10">
    <location>
        <begin position="421"/>
        <end position="440"/>
    </location>
</feature>
<protein>
    <recommendedName>
        <fullName evidence="10">Sensitive to high expression protein 9, mitochondrial</fullName>
    </recommendedName>
</protein>
<sequence>MHLVPRLAVLSAVAAAKHESKALQSIARRAFASPCDRSWNRTSRGSNNTHPPISAFSVQRTIARTFTSKSTLPQDDKVKSPTDRAPSSAEHLSTAPPPSEQKSWEVPEGVRKFVNDLLFETSKLSLAYHKYMGTDRSNIENIGQRIVIQEQTVLDCYQAVQDARKGQADAILEQSNAQKEIVRLLERKSSWSPEDLERYMSLVRSEHLNDQAVVSAKEKVHRTEGELEAARTLVGKMRATRDHEEKIWGYTTLGNGTFVTIALMGVNIGLLLLSLLVQVAIFEPRRMRKTERAVKAAIEQEKLLQLSPEVVKQVDEAVVPSASLETLELPAIETAKVVDIQEQTLDASPPDDVLAGAAPLAVEELPALDSVNTAEQMAPLAPSTFSSAFALRDWSEMLKICRETIRDIFSERVIELKKVELTVLLLQGTITSLGVLYLLLVRI</sequence>
<keyword evidence="5 10" id="KW-1133">Transmembrane helix</keyword>
<evidence type="ECO:0000313" key="12">
    <source>
        <dbReference type="EMBL" id="KAF2723801.1"/>
    </source>
</evidence>
<organism evidence="12 13">
    <name type="scientific">Polychaeton citri CBS 116435</name>
    <dbReference type="NCBI Taxonomy" id="1314669"/>
    <lineage>
        <taxon>Eukaryota</taxon>
        <taxon>Fungi</taxon>
        <taxon>Dikarya</taxon>
        <taxon>Ascomycota</taxon>
        <taxon>Pezizomycotina</taxon>
        <taxon>Dothideomycetes</taxon>
        <taxon>Dothideomycetidae</taxon>
        <taxon>Capnodiales</taxon>
        <taxon>Capnodiaceae</taxon>
        <taxon>Polychaeton</taxon>
    </lineage>
</organism>
<comment type="subunit">
    <text evidence="10">Homooligomer.</text>
</comment>
<dbReference type="AlphaFoldDB" id="A0A9P4QF73"/>
<evidence type="ECO:0000256" key="1">
    <source>
        <dbReference type="ARBA" id="ARBA00007472"/>
    </source>
</evidence>
<evidence type="ECO:0000256" key="10">
    <source>
        <dbReference type="RuleBase" id="RU364128"/>
    </source>
</evidence>
<keyword evidence="3 10" id="KW-0999">Mitochondrion inner membrane</keyword>
<evidence type="ECO:0000313" key="13">
    <source>
        <dbReference type="Proteomes" id="UP000799441"/>
    </source>
</evidence>
<evidence type="ECO:0000256" key="2">
    <source>
        <dbReference type="ARBA" id="ARBA00022692"/>
    </source>
</evidence>
<keyword evidence="6" id="KW-0175">Coiled coil</keyword>
<evidence type="ECO:0000256" key="6">
    <source>
        <dbReference type="ARBA" id="ARBA00023054"/>
    </source>
</evidence>
<evidence type="ECO:0000256" key="9">
    <source>
        <dbReference type="ARBA" id="ARBA00024807"/>
    </source>
</evidence>
<comment type="subcellular location">
    <subcellularLocation>
        <location evidence="10">Mitochondrion inner membrane</location>
        <topology evidence="10">Multi-pass membrane protein</topology>
    </subcellularLocation>
</comment>
<dbReference type="Pfam" id="PF05546">
    <property type="entry name" value="She9_MDM33"/>
    <property type="match status" value="1"/>
</dbReference>
<comment type="similarity">
    <text evidence="1 10">Belongs to the SHE9 family.</text>
</comment>
<dbReference type="PANTHER" id="PTHR31961">
    <property type="entry name" value="SENSITIVE TO HIGH EXPRESSION PROTEIN 9, MITOCHONDRIAL"/>
    <property type="match status" value="1"/>
</dbReference>
<name>A0A9P4QF73_9PEZI</name>
<evidence type="ECO:0000256" key="8">
    <source>
        <dbReference type="ARBA" id="ARBA00023136"/>
    </source>
</evidence>
<dbReference type="EMBL" id="MU003774">
    <property type="protein sequence ID" value="KAF2723801.1"/>
    <property type="molecule type" value="Genomic_DNA"/>
</dbReference>
<dbReference type="GO" id="GO:0007007">
    <property type="term" value="P:inner mitochondrial membrane organization"/>
    <property type="evidence" value="ECO:0007669"/>
    <property type="project" value="TreeGrafter"/>
</dbReference>
<keyword evidence="7 10" id="KW-0496">Mitochondrion</keyword>
<comment type="caution">
    <text evidence="12">The sequence shown here is derived from an EMBL/GenBank/DDBJ whole genome shotgun (WGS) entry which is preliminary data.</text>
</comment>
<proteinExistence type="inferred from homology"/>
<dbReference type="PANTHER" id="PTHR31961:SF3">
    <property type="entry name" value="SENSITIVE TO HIGH EXPRESSION PROTEIN 9, MITOCHONDRIAL"/>
    <property type="match status" value="1"/>
</dbReference>
<dbReference type="Proteomes" id="UP000799441">
    <property type="component" value="Unassembled WGS sequence"/>
</dbReference>
<evidence type="ECO:0000256" key="5">
    <source>
        <dbReference type="ARBA" id="ARBA00022989"/>
    </source>
</evidence>
<feature type="transmembrane region" description="Helical" evidence="10">
    <location>
        <begin position="258"/>
        <end position="282"/>
    </location>
</feature>
<dbReference type="GO" id="GO:0005743">
    <property type="term" value="C:mitochondrial inner membrane"/>
    <property type="evidence" value="ECO:0007669"/>
    <property type="project" value="UniProtKB-SubCell"/>
</dbReference>
<keyword evidence="2 10" id="KW-0812">Transmembrane</keyword>
<evidence type="ECO:0000256" key="11">
    <source>
        <dbReference type="SAM" id="MobiDB-lite"/>
    </source>
</evidence>
<evidence type="ECO:0000256" key="3">
    <source>
        <dbReference type="ARBA" id="ARBA00022792"/>
    </source>
</evidence>
<reference evidence="12" key="1">
    <citation type="journal article" date="2020" name="Stud. Mycol.">
        <title>101 Dothideomycetes genomes: a test case for predicting lifestyles and emergence of pathogens.</title>
        <authorList>
            <person name="Haridas S."/>
            <person name="Albert R."/>
            <person name="Binder M."/>
            <person name="Bloem J."/>
            <person name="Labutti K."/>
            <person name="Salamov A."/>
            <person name="Andreopoulos B."/>
            <person name="Baker S."/>
            <person name="Barry K."/>
            <person name="Bills G."/>
            <person name="Bluhm B."/>
            <person name="Cannon C."/>
            <person name="Castanera R."/>
            <person name="Culley D."/>
            <person name="Daum C."/>
            <person name="Ezra D."/>
            <person name="Gonzalez J."/>
            <person name="Henrissat B."/>
            <person name="Kuo A."/>
            <person name="Liang C."/>
            <person name="Lipzen A."/>
            <person name="Lutzoni F."/>
            <person name="Magnuson J."/>
            <person name="Mondo S."/>
            <person name="Nolan M."/>
            <person name="Ohm R."/>
            <person name="Pangilinan J."/>
            <person name="Park H.-J."/>
            <person name="Ramirez L."/>
            <person name="Alfaro M."/>
            <person name="Sun H."/>
            <person name="Tritt A."/>
            <person name="Yoshinaga Y."/>
            <person name="Zwiers L.-H."/>
            <person name="Turgeon B."/>
            <person name="Goodwin S."/>
            <person name="Spatafora J."/>
            <person name="Crous P."/>
            <person name="Grigoriev I."/>
        </authorList>
    </citation>
    <scope>NUCLEOTIDE SEQUENCE</scope>
    <source>
        <strain evidence="12">CBS 116435</strain>
    </source>
</reference>
<feature type="non-terminal residue" evidence="12">
    <location>
        <position position="1"/>
    </location>
</feature>
<accession>A0A9P4QF73</accession>
<gene>
    <name evidence="12" type="ORF">K431DRAFT_282494</name>
</gene>
<evidence type="ECO:0000256" key="7">
    <source>
        <dbReference type="ARBA" id="ARBA00023128"/>
    </source>
</evidence>
<keyword evidence="4 10" id="KW-0809">Transit peptide</keyword>
<keyword evidence="13" id="KW-1185">Reference proteome</keyword>
<feature type="region of interest" description="Disordered" evidence="11">
    <location>
        <begin position="67"/>
        <end position="106"/>
    </location>
</feature>